<dbReference type="EMBL" id="KV022109">
    <property type="protein sequence ID" value="KZV14077.1"/>
    <property type="molecule type" value="Genomic_DNA"/>
</dbReference>
<evidence type="ECO:0000313" key="1">
    <source>
        <dbReference type="EMBL" id="KZV14077.1"/>
    </source>
</evidence>
<gene>
    <name evidence="1" type="ORF">F511_44471</name>
</gene>
<protein>
    <submittedName>
        <fullName evidence="1">Rop guanine nucleotide exchange factor 12-like</fullName>
    </submittedName>
</protein>
<dbReference type="Proteomes" id="UP000250235">
    <property type="component" value="Unassembled WGS sequence"/>
</dbReference>
<keyword evidence="2" id="KW-1185">Reference proteome</keyword>
<organism evidence="1 2">
    <name type="scientific">Dorcoceras hygrometricum</name>
    <dbReference type="NCBI Taxonomy" id="472368"/>
    <lineage>
        <taxon>Eukaryota</taxon>
        <taxon>Viridiplantae</taxon>
        <taxon>Streptophyta</taxon>
        <taxon>Embryophyta</taxon>
        <taxon>Tracheophyta</taxon>
        <taxon>Spermatophyta</taxon>
        <taxon>Magnoliopsida</taxon>
        <taxon>eudicotyledons</taxon>
        <taxon>Gunneridae</taxon>
        <taxon>Pentapetalae</taxon>
        <taxon>asterids</taxon>
        <taxon>lamiids</taxon>
        <taxon>Lamiales</taxon>
        <taxon>Gesneriaceae</taxon>
        <taxon>Didymocarpoideae</taxon>
        <taxon>Trichosporeae</taxon>
        <taxon>Loxocarpinae</taxon>
        <taxon>Dorcoceras</taxon>
    </lineage>
</organism>
<reference evidence="1 2" key="1">
    <citation type="journal article" date="2015" name="Proc. Natl. Acad. Sci. U.S.A.">
        <title>The resurrection genome of Boea hygrometrica: A blueprint for survival of dehydration.</title>
        <authorList>
            <person name="Xiao L."/>
            <person name="Yang G."/>
            <person name="Zhang L."/>
            <person name="Yang X."/>
            <person name="Zhao S."/>
            <person name="Ji Z."/>
            <person name="Zhou Q."/>
            <person name="Hu M."/>
            <person name="Wang Y."/>
            <person name="Chen M."/>
            <person name="Xu Y."/>
            <person name="Jin H."/>
            <person name="Xiao X."/>
            <person name="Hu G."/>
            <person name="Bao F."/>
            <person name="Hu Y."/>
            <person name="Wan P."/>
            <person name="Li L."/>
            <person name="Deng X."/>
            <person name="Kuang T."/>
            <person name="Xiang C."/>
            <person name="Zhu J.K."/>
            <person name="Oliver M.J."/>
            <person name="He Y."/>
        </authorList>
    </citation>
    <scope>NUCLEOTIDE SEQUENCE [LARGE SCALE GENOMIC DNA]</scope>
    <source>
        <strain evidence="2">cv. XS01</strain>
    </source>
</reference>
<accession>A0A2Z6ZXT7</accession>
<dbReference type="AlphaFoldDB" id="A0A2Z6ZXT7"/>
<proteinExistence type="predicted"/>
<evidence type="ECO:0000313" key="2">
    <source>
        <dbReference type="Proteomes" id="UP000250235"/>
    </source>
</evidence>
<name>A0A2Z6ZXT7_9LAMI</name>
<dbReference type="OrthoDB" id="1744599at2759"/>
<sequence length="97" mass="10914">MVRVLEEEREIYKSRLGYFKGMHENGGKQTTRSLIIENNDSLSPVDQDRVTSRSHPSIPLNVHQLSDQQIKIGCALNRTENITSRLSMDGSVAICIS</sequence>